<gene>
    <name evidence="1" type="ORF">ARMOST_15550</name>
</gene>
<keyword evidence="2" id="KW-1185">Reference proteome</keyword>
<evidence type="ECO:0000313" key="2">
    <source>
        <dbReference type="Proteomes" id="UP000219338"/>
    </source>
</evidence>
<dbReference type="OrthoDB" id="3043316at2759"/>
<evidence type="ECO:0000313" key="1">
    <source>
        <dbReference type="EMBL" id="SJL12129.1"/>
    </source>
</evidence>
<reference evidence="2" key="1">
    <citation type="journal article" date="2017" name="Nat. Ecol. Evol.">
        <title>Genome expansion and lineage-specific genetic innovations in the forest pathogenic fungi Armillaria.</title>
        <authorList>
            <person name="Sipos G."/>
            <person name="Prasanna A.N."/>
            <person name="Walter M.C."/>
            <person name="O'Connor E."/>
            <person name="Balint B."/>
            <person name="Krizsan K."/>
            <person name="Kiss B."/>
            <person name="Hess J."/>
            <person name="Varga T."/>
            <person name="Slot J."/>
            <person name="Riley R."/>
            <person name="Boka B."/>
            <person name="Rigling D."/>
            <person name="Barry K."/>
            <person name="Lee J."/>
            <person name="Mihaltcheva S."/>
            <person name="LaButti K."/>
            <person name="Lipzen A."/>
            <person name="Waldron R."/>
            <person name="Moloney N.M."/>
            <person name="Sperisen C."/>
            <person name="Kredics L."/>
            <person name="Vagvoelgyi C."/>
            <person name="Patrignani A."/>
            <person name="Fitzpatrick D."/>
            <person name="Nagy I."/>
            <person name="Doyle S."/>
            <person name="Anderson J.B."/>
            <person name="Grigoriev I.V."/>
            <person name="Gueldener U."/>
            <person name="Muensterkoetter M."/>
            <person name="Nagy L.G."/>
        </authorList>
    </citation>
    <scope>NUCLEOTIDE SEQUENCE [LARGE SCALE GENOMIC DNA]</scope>
    <source>
        <strain evidence="2">C18/9</strain>
    </source>
</reference>
<proteinExistence type="predicted"/>
<sequence length="149" mass="16616">MREKIVPVCGHMTAQRAQELAWTMDGLERAPLFYTQARPRIDGTTSPSSCPTLRHGEKPHPEFMFGGHIEMDTQSFFEAVGCTDDSQVEFRVSPYLVPWWGGELVDDDDHFQGGRMKKAWFGIFGFSVDGLCWVGSAPSKVSGRSGGRE</sequence>
<name>A0A284RTM7_ARMOS</name>
<accession>A0A284RTM7</accession>
<dbReference type="AlphaFoldDB" id="A0A284RTM7"/>
<organism evidence="1 2">
    <name type="scientific">Armillaria ostoyae</name>
    <name type="common">Armillaria root rot fungus</name>
    <dbReference type="NCBI Taxonomy" id="47428"/>
    <lineage>
        <taxon>Eukaryota</taxon>
        <taxon>Fungi</taxon>
        <taxon>Dikarya</taxon>
        <taxon>Basidiomycota</taxon>
        <taxon>Agaricomycotina</taxon>
        <taxon>Agaricomycetes</taxon>
        <taxon>Agaricomycetidae</taxon>
        <taxon>Agaricales</taxon>
        <taxon>Marasmiineae</taxon>
        <taxon>Physalacriaceae</taxon>
        <taxon>Armillaria</taxon>
    </lineage>
</organism>
<protein>
    <submittedName>
        <fullName evidence="1">Uncharacterized protein</fullName>
    </submittedName>
</protein>
<dbReference type="STRING" id="47428.A0A284RTM7"/>
<dbReference type="EMBL" id="FUEG01000016">
    <property type="protein sequence ID" value="SJL12129.1"/>
    <property type="molecule type" value="Genomic_DNA"/>
</dbReference>
<dbReference type="Proteomes" id="UP000219338">
    <property type="component" value="Unassembled WGS sequence"/>
</dbReference>